<dbReference type="SUPFAM" id="SSF52518">
    <property type="entry name" value="Thiamin diphosphate-binding fold (THDP-binding)"/>
    <property type="match status" value="1"/>
</dbReference>
<dbReference type="InterPro" id="IPR029061">
    <property type="entry name" value="THDP-binding"/>
</dbReference>
<sequence>MLDGYYVDGGSLPGHLDKDAVPGIEASAGSLGHGLSIGLGMALANRQTGNPGRVYVLVGDGECNEGSIWEAAMLAAHLRLGGLTVIVDFNKLQGFGRTNEVIDQSNLSDRWRVFGWEAHEVDGHDADELERVLRLPQTGPKAIIAHTVKGKGVSFMEDRLEWHYRSPDDAQKSLAISELEGRV</sequence>
<dbReference type="RefSeq" id="WP_277533670.1">
    <property type="nucleotide sequence ID" value="NZ_JAPDIA010000007.1"/>
</dbReference>
<evidence type="ECO:0000313" key="2">
    <source>
        <dbReference type="EMBL" id="MDG0811185.1"/>
    </source>
</evidence>
<dbReference type="InterPro" id="IPR005474">
    <property type="entry name" value="Transketolase_N"/>
</dbReference>
<dbReference type="Pfam" id="PF00456">
    <property type="entry name" value="Transketolase_N"/>
    <property type="match status" value="1"/>
</dbReference>
<evidence type="ECO:0000313" key="3">
    <source>
        <dbReference type="Proteomes" id="UP001153404"/>
    </source>
</evidence>
<proteinExistence type="predicted"/>
<dbReference type="PANTHER" id="PTHR47514:SF2">
    <property type="entry name" value="TRANSKETOLASE"/>
    <property type="match status" value="1"/>
</dbReference>
<name>A0A9X4KUD9_9BACL</name>
<evidence type="ECO:0000259" key="1">
    <source>
        <dbReference type="Pfam" id="PF00456"/>
    </source>
</evidence>
<dbReference type="PANTHER" id="PTHR47514">
    <property type="entry name" value="TRANSKETOLASE N-TERMINAL SECTION-RELATED"/>
    <property type="match status" value="1"/>
</dbReference>
<gene>
    <name evidence="2" type="ORF">OMP40_18790</name>
</gene>
<reference evidence="2" key="1">
    <citation type="submission" date="2022-10" db="EMBL/GenBank/DDBJ databases">
        <title>Comparative genomic analysis of Cohnella hashimotonis sp. nov., isolated from the International Space Station.</title>
        <authorList>
            <person name="Simpson A."/>
            <person name="Venkateswaran K."/>
        </authorList>
    </citation>
    <scope>NUCLEOTIDE SEQUENCE</scope>
    <source>
        <strain evidence="2">DSM 28161</strain>
    </source>
</reference>
<accession>A0A9X4KUD9</accession>
<dbReference type="Proteomes" id="UP001153404">
    <property type="component" value="Unassembled WGS sequence"/>
</dbReference>
<organism evidence="2 3">
    <name type="scientific">Cohnella rhizosphaerae</name>
    <dbReference type="NCBI Taxonomy" id="1457232"/>
    <lineage>
        <taxon>Bacteria</taxon>
        <taxon>Bacillati</taxon>
        <taxon>Bacillota</taxon>
        <taxon>Bacilli</taxon>
        <taxon>Bacillales</taxon>
        <taxon>Paenibacillaceae</taxon>
        <taxon>Cohnella</taxon>
    </lineage>
</organism>
<dbReference type="AlphaFoldDB" id="A0A9X4KUD9"/>
<protein>
    <submittedName>
        <fullName evidence="2">Thiamine pyrophosphate-dependent enzyme</fullName>
    </submittedName>
</protein>
<dbReference type="EMBL" id="JAPDIA010000007">
    <property type="protein sequence ID" value="MDG0811185.1"/>
    <property type="molecule type" value="Genomic_DNA"/>
</dbReference>
<dbReference type="Gene3D" id="3.40.50.970">
    <property type="match status" value="1"/>
</dbReference>
<feature type="domain" description="Transketolase N-terminal" evidence="1">
    <location>
        <begin position="11"/>
        <end position="161"/>
    </location>
</feature>
<keyword evidence="3" id="KW-1185">Reference proteome</keyword>
<comment type="caution">
    <text evidence="2">The sequence shown here is derived from an EMBL/GenBank/DDBJ whole genome shotgun (WGS) entry which is preliminary data.</text>
</comment>